<dbReference type="InterPro" id="IPR001466">
    <property type="entry name" value="Beta-lactam-related"/>
</dbReference>
<name>A0A1T5NNW0_9BACT</name>
<dbReference type="Pfam" id="PF11954">
    <property type="entry name" value="DUF3471"/>
    <property type="match status" value="1"/>
</dbReference>
<dbReference type="PANTHER" id="PTHR46825">
    <property type="entry name" value="D-ALANYL-D-ALANINE-CARBOXYPEPTIDASE/ENDOPEPTIDASE AMPH"/>
    <property type="match status" value="1"/>
</dbReference>
<dbReference type="GO" id="GO:0016020">
    <property type="term" value="C:membrane"/>
    <property type="evidence" value="ECO:0007669"/>
    <property type="project" value="UniProtKB-SubCell"/>
</dbReference>
<dbReference type="Gene3D" id="3.40.710.10">
    <property type="entry name" value="DD-peptidase/beta-lactamase superfamily"/>
    <property type="match status" value="1"/>
</dbReference>
<gene>
    <name evidence="5" type="ORF">SAMN05660461_2449</name>
</gene>
<dbReference type="STRING" id="393003.SAMN05660461_2449"/>
<dbReference type="SUPFAM" id="SSF56601">
    <property type="entry name" value="beta-lactamase/transpeptidase-like"/>
    <property type="match status" value="1"/>
</dbReference>
<accession>A0A1T5NNW0</accession>
<dbReference type="Proteomes" id="UP000190166">
    <property type="component" value="Unassembled WGS sequence"/>
</dbReference>
<comment type="subcellular location">
    <subcellularLocation>
        <location evidence="1">Membrane</location>
    </subcellularLocation>
</comment>
<evidence type="ECO:0000256" key="1">
    <source>
        <dbReference type="ARBA" id="ARBA00004370"/>
    </source>
</evidence>
<dbReference type="Pfam" id="PF00144">
    <property type="entry name" value="Beta-lactamase"/>
    <property type="match status" value="1"/>
</dbReference>
<dbReference type="PANTHER" id="PTHR46825:SF11">
    <property type="entry name" value="PENICILLIN-BINDING PROTEIN 4"/>
    <property type="match status" value="1"/>
</dbReference>
<evidence type="ECO:0000313" key="5">
    <source>
        <dbReference type="EMBL" id="SKD02214.1"/>
    </source>
</evidence>
<sequence length="542" mass="60047">MKKLFIITLFSILTQICLGQSQERELDAMLTRAFPATGPGAAVLVAKADKIVYRKAFGKADLELNVALKREHIFRIGSITKQFTACAILKLAEEGKLSLQDTITKFVSDYPITGITIEHLLTHTSGISTGAGAWTPETRKLDFTPQALIDSFKHQPSDFLPGAGFRYNNNGYVLLGYIIERVSGMSYEKYISENFFKPLGMKNSGYDNNSSISPGRISGYEKDNETYRNAGFLSMTQPYSAGSILSTVEDLYTWNKALTDGKVISKESLKKAHTSYLLNNGKPTGYGYGWWLGNIQGSPDIKHDGLINGFSTFAVYLPQEKVFVAVFTNCENNNPEVIASKIAAITIGKPYHTNETGLPIEQLKSYAAIYESTTEGQRTVSYEDGRLLYFVKGGAKEQLIPFGADKFYFENSLTIIEFLKKKDGGISALVSETDGKTVTFIRTGIKSTNLYAIHISPEVLERYVGKYQFPNNFILAITKDGNRLYGKGPGPRQIRQEIVPYDTCSFFARNLDAQLLFNLDKNGIVTGLTKIQNGVAIAKKVE</sequence>
<evidence type="ECO:0000256" key="2">
    <source>
        <dbReference type="ARBA" id="ARBA00023136"/>
    </source>
</evidence>
<dbReference type="EMBL" id="FUZZ01000001">
    <property type="protein sequence ID" value="SKD02214.1"/>
    <property type="molecule type" value="Genomic_DNA"/>
</dbReference>
<protein>
    <submittedName>
        <fullName evidence="5">CubicO group peptidase, beta-lactamase class C family</fullName>
    </submittedName>
</protein>
<dbReference type="RefSeq" id="WP_079469626.1">
    <property type="nucleotide sequence ID" value="NZ_FUZZ01000001.1"/>
</dbReference>
<dbReference type="AlphaFoldDB" id="A0A1T5NNW0"/>
<dbReference type="InterPro" id="IPR050491">
    <property type="entry name" value="AmpC-like"/>
</dbReference>
<evidence type="ECO:0000259" key="4">
    <source>
        <dbReference type="Pfam" id="PF11954"/>
    </source>
</evidence>
<evidence type="ECO:0000259" key="3">
    <source>
        <dbReference type="Pfam" id="PF00144"/>
    </source>
</evidence>
<keyword evidence="6" id="KW-1185">Reference proteome</keyword>
<proteinExistence type="predicted"/>
<feature type="domain" description="Peptidase S12 Pab87-related C-terminal" evidence="4">
    <location>
        <begin position="456"/>
        <end position="529"/>
    </location>
</feature>
<dbReference type="InterPro" id="IPR021860">
    <property type="entry name" value="Peptidase_S12_Pab87-rel_C"/>
</dbReference>
<evidence type="ECO:0000313" key="6">
    <source>
        <dbReference type="Proteomes" id="UP000190166"/>
    </source>
</evidence>
<feature type="domain" description="Beta-lactamase-related" evidence="3">
    <location>
        <begin position="38"/>
        <end position="338"/>
    </location>
</feature>
<keyword evidence="2" id="KW-0472">Membrane</keyword>
<dbReference type="InterPro" id="IPR012338">
    <property type="entry name" value="Beta-lactam/transpept-like"/>
</dbReference>
<organism evidence="5 6">
    <name type="scientific">Chitinophaga ginsengisegetis</name>
    <dbReference type="NCBI Taxonomy" id="393003"/>
    <lineage>
        <taxon>Bacteria</taxon>
        <taxon>Pseudomonadati</taxon>
        <taxon>Bacteroidota</taxon>
        <taxon>Chitinophagia</taxon>
        <taxon>Chitinophagales</taxon>
        <taxon>Chitinophagaceae</taxon>
        <taxon>Chitinophaga</taxon>
    </lineage>
</organism>
<reference evidence="6" key="1">
    <citation type="submission" date="2017-02" db="EMBL/GenBank/DDBJ databases">
        <authorList>
            <person name="Varghese N."/>
            <person name="Submissions S."/>
        </authorList>
    </citation>
    <scope>NUCLEOTIDE SEQUENCE [LARGE SCALE GENOMIC DNA]</scope>
    <source>
        <strain evidence="6">DSM 18108</strain>
    </source>
</reference>